<proteinExistence type="predicted"/>
<organism evidence="1 2">
    <name type="scientific">Micromonospora rosaria</name>
    <dbReference type="NCBI Taxonomy" id="47874"/>
    <lineage>
        <taxon>Bacteria</taxon>
        <taxon>Bacillati</taxon>
        <taxon>Actinomycetota</taxon>
        <taxon>Actinomycetes</taxon>
        <taxon>Micromonosporales</taxon>
        <taxon>Micromonosporaceae</taxon>
        <taxon>Micromonospora</taxon>
    </lineage>
</organism>
<dbReference type="AlphaFoldDB" id="A0A136PLJ7"/>
<comment type="caution">
    <text evidence="1">The sequence shown here is derived from an EMBL/GenBank/DDBJ whole genome shotgun (WGS) entry which is preliminary data.</text>
</comment>
<protein>
    <submittedName>
        <fullName evidence="1">Uncharacterized protein</fullName>
    </submittedName>
</protein>
<name>A0A136PLJ7_9ACTN</name>
<keyword evidence="2" id="KW-1185">Reference proteome</keyword>
<evidence type="ECO:0000313" key="1">
    <source>
        <dbReference type="EMBL" id="KXK59267.1"/>
    </source>
</evidence>
<dbReference type="Proteomes" id="UP000070620">
    <property type="component" value="Unassembled WGS sequence"/>
</dbReference>
<reference evidence="1 2" key="1">
    <citation type="submission" date="2016-01" db="EMBL/GenBank/DDBJ databases">
        <title>Whole genome sequence and analysis of Micromonospora rosaria DSM 803, which can produce antibacterial substance rosamicin.</title>
        <authorList>
            <person name="Yang H."/>
            <person name="He X."/>
            <person name="Zhu D."/>
        </authorList>
    </citation>
    <scope>NUCLEOTIDE SEQUENCE [LARGE SCALE GENOMIC DNA]</scope>
    <source>
        <strain evidence="1 2">DSM 803</strain>
    </source>
</reference>
<dbReference type="EMBL" id="LRQV01000123">
    <property type="protein sequence ID" value="KXK59267.1"/>
    <property type="molecule type" value="Genomic_DNA"/>
</dbReference>
<accession>A0A136PLJ7</accession>
<evidence type="ECO:0000313" key="2">
    <source>
        <dbReference type="Proteomes" id="UP000070620"/>
    </source>
</evidence>
<sequence>MMAEVRAEAAQLYADHDAMARTLREREPARRAEVDEVLARQSAAYAAEDQAWQALDDADQALRDNPADPELVEAFAAAAATYRAARDQAHAVGEQVTAVTRRHLEEVAAESAALLELGNRFRAAQDETFQPGATTQEGPLA</sequence>
<gene>
    <name evidence="1" type="ORF">AWW66_25290</name>
</gene>